<name>A0AAV0VZK2_9HEMI</name>
<gene>
    <name evidence="5" type="ORF">MEUPH1_LOCUS6224</name>
</gene>
<evidence type="ECO:0000313" key="5">
    <source>
        <dbReference type="EMBL" id="CAI6349692.1"/>
    </source>
</evidence>
<dbReference type="Pfam" id="PF02944">
    <property type="entry name" value="BESS"/>
    <property type="match status" value="1"/>
</dbReference>
<dbReference type="Gene3D" id="1.10.10.60">
    <property type="entry name" value="Homeodomain-like"/>
    <property type="match status" value="1"/>
</dbReference>
<feature type="domain" description="MADF" evidence="3">
    <location>
        <begin position="15"/>
        <end position="108"/>
    </location>
</feature>
<comment type="subcellular location">
    <subcellularLocation>
        <location evidence="1">Nucleus</location>
    </subcellularLocation>
</comment>
<dbReference type="SMART" id="SM00717">
    <property type="entry name" value="SANT"/>
    <property type="match status" value="1"/>
</dbReference>
<reference evidence="5 6" key="1">
    <citation type="submission" date="2023-01" db="EMBL/GenBank/DDBJ databases">
        <authorList>
            <person name="Whitehead M."/>
        </authorList>
    </citation>
    <scope>NUCLEOTIDE SEQUENCE [LARGE SCALE GENOMIC DNA]</scope>
</reference>
<dbReference type="PANTHER" id="PTHR12243:SF67">
    <property type="entry name" value="COREPRESSOR OF PANGOLIN, ISOFORM A-RELATED"/>
    <property type="match status" value="1"/>
</dbReference>
<evidence type="ECO:0000259" key="3">
    <source>
        <dbReference type="PROSITE" id="PS51029"/>
    </source>
</evidence>
<dbReference type="InterPro" id="IPR039353">
    <property type="entry name" value="TF_Adf1"/>
</dbReference>
<dbReference type="InterPro" id="IPR006578">
    <property type="entry name" value="MADF-dom"/>
</dbReference>
<evidence type="ECO:0000313" key="6">
    <source>
        <dbReference type="Proteomes" id="UP001160148"/>
    </source>
</evidence>
<organism evidence="5 6">
    <name type="scientific">Macrosiphum euphorbiae</name>
    <name type="common">potato aphid</name>
    <dbReference type="NCBI Taxonomy" id="13131"/>
    <lineage>
        <taxon>Eukaryota</taxon>
        <taxon>Metazoa</taxon>
        <taxon>Ecdysozoa</taxon>
        <taxon>Arthropoda</taxon>
        <taxon>Hexapoda</taxon>
        <taxon>Insecta</taxon>
        <taxon>Pterygota</taxon>
        <taxon>Neoptera</taxon>
        <taxon>Paraneoptera</taxon>
        <taxon>Hemiptera</taxon>
        <taxon>Sternorrhyncha</taxon>
        <taxon>Aphidomorpha</taxon>
        <taxon>Aphidoidea</taxon>
        <taxon>Aphididae</taxon>
        <taxon>Macrosiphini</taxon>
        <taxon>Macrosiphum</taxon>
    </lineage>
</organism>
<evidence type="ECO:0000256" key="2">
    <source>
        <dbReference type="SAM" id="MobiDB-lite"/>
    </source>
</evidence>
<dbReference type="CDD" id="cd00167">
    <property type="entry name" value="SANT"/>
    <property type="match status" value="1"/>
</dbReference>
<dbReference type="SMART" id="SM00595">
    <property type="entry name" value="MADF"/>
    <property type="match status" value="1"/>
</dbReference>
<dbReference type="AlphaFoldDB" id="A0AAV0VZK2"/>
<proteinExistence type="predicted"/>
<accession>A0AAV0VZK2</accession>
<dbReference type="PROSITE" id="PS51031">
    <property type="entry name" value="BESS"/>
    <property type="match status" value="1"/>
</dbReference>
<evidence type="ECO:0000256" key="1">
    <source>
        <dbReference type="PROSITE-ProRule" id="PRU00371"/>
    </source>
</evidence>
<dbReference type="InterPro" id="IPR001005">
    <property type="entry name" value="SANT/Myb"/>
</dbReference>
<dbReference type="Proteomes" id="UP001160148">
    <property type="component" value="Unassembled WGS sequence"/>
</dbReference>
<evidence type="ECO:0008006" key="7">
    <source>
        <dbReference type="Google" id="ProtNLM"/>
    </source>
</evidence>
<dbReference type="InterPro" id="IPR004210">
    <property type="entry name" value="BESS_motif"/>
</dbReference>
<comment type="caution">
    <text evidence="5">The sequence shown here is derived from an EMBL/GenBank/DDBJ whole genome shotgun (WGS) entry which is preliminary data.</text>
</comment>
<feature type="compositionally biased region" description="Polar residues" evidence="2">
    <location>
        <begin position="135"/>
        <end position="160"/>
    </location>
</feature>
<protein>
    <recommendedName>
        <fullName evidence="7">MADF domain-containing protein</fullName>
    </recommendedName>
</protein>
<dbReference type="PROSITE" id="PS51029">
    <property type="entry name" value="MADF"/>
    <property type="match status" value="1"/>
</dbReference>
<dbReference type="PANTHER" id="PTHR12243">
    <property type="entry name" value="MADF DOMAIN TRANSCRIPTION FACTOR"/>
    <property type="match status" value="1"/>
</dbReference>
<dbReference type="GO" id="GO:0005634">
    <property type="term" value="C:nucleus"/>
    <property type="evidence" value="ECO:0007669"/>
    <property type="project" value="UniProtKB-SubCell"/>
</dbReference>
<feature type="domain" description="BESS" evidence="4">
    <location>
        <begin position="196"/>
        <end position="235"/>
    </location>
</feature>
<feature type="region of interest" description="Disordered" evidence="2">
    <location>
        <begin position="135"/>
        <end position="166"/>
    </location>
</feature>
<keyword evidence="1" id="KW-0539">Nucleus</keyword>
<sequence>MSSAMVKFNKEQDEILVECVAKHPPIYNPENRDYKDLNIRDAIWKDISGNVGRSVVLDEDCKRRYKNIKDAYLKNKRARKMNTGASASSKPSKWHLAPFLTFLDTVPQERNTISNIFDTDNNEDSGSDEEEINITQDDILQSSPITQDPQSPSTSRSQKPTNKRKNLKVTELLDKRSKERTELMTQLIAKQNKDEYDEVDNFFKSLALSVKKLPPQLISQAKLKMLTIVTDLELQADNYTHNVHIIPNCSSTVAEYHYSQIILLVAHHTLTTLLHIVIVHLH</sequence>
<dbReference type="GO" id="GO:0003677">
    <property type="term" value="F:DNA binding"/>
    <property type="evidence" value="ECO:0007669"/>
    <property type="project" value="InterPro"/>
</dbReference>
<dbReference type="EMBL" id="CARXXK010000001">
    <property type="protein sequence ID" value="CAI6349692.1"/>
    <property type="molecule type" value="Genomic_DNA"/>
</dbReference>
<evidence type="ECO:0000259" key="4">
    <source>
        <dbReference type="PROSITE" id="PS51031"/>
    </source>
</evidence>
<keyword evidence="6" id="KW-1185">Reference proteome</keyword>
<dbReference type="Pfam" id="PF10545">
    <property type="entry name" value="MADF_DNA_bdg"/>
    <property type="match status" value="1"/>
</dbReference>